<keyword evidence="1" id="KW-0732">Signal</keyword>
<name>A0A1U9NPM4_9BACT</name>
<dbReference type="EMBL" id="CP019791">
    <property type="protein sequence ID" value="AQT69871.1"/>
    <property type="molecule type" value="Genomic_DNA"/>
</dbReference>
<accession>A0A1U9NPM4</accession>
<dbReference type="Proteomes" id="UP000189674">
    <property type="component" value="Chromosome"/>
</dbReference>
<feature type="region of interest" description="Disordered" evidence="3">
    <location>
        <begin position="395"/>
        <end position="448"/>
    </location>
</feature>
<dbReference type="STRING" id="1936003.STSP2_03071"/>
<feature type="domain" description="LamG-like jellyroll fold" evidence="5">
    <location>
        <begin position="253"/>
        <end position="380"/>
    </location>
</feature>
<evidence type="ECO:0000313" key="7">
    <source>
        <dbReference type="Proteomes" id="UP000189674"/>
    </source>
</evidence>
<dbReference type="Gene3D" id="2.60.120.200">
    <property type="match status" value="1"/>
</dbReference>
<keyword evidence="7" id="KW-1185">Reference proteome</keyword>
<dbReference type="SMART" id="SM00560">
    <property type="entry name" value="LamGL"/>
    <property type="match status" value="1"/>
</dbReference>
<dbReference type="InterPro" id="IPR006558">
    <property type="entry name" value="LamG-like"/>
</dbReference>
<feature type="transmembrane region" description="Helical" evidence="4">
    <location>
        <begin position="20"/>
        <end position="40"/>
    </location>
</feature>
<evidence type="ECO:0000256" key="4">
    <source>
        <dbReference type="SAM" id="Phobius"/>
    </source>
</evidence>
<evidence type="ECO:0000256" key="2">
    <source>
        <dbReference type="ARBA" id="ARBA00023157"/>
    </source>
</evidence>
<dbReference type="SUPFAM" id="SSF49899">
    <property type="entry name" value="Concanavalin A-like lectins/glucanases"/>
    <property type="match status" value="1"/>
</dbReference>
<dbReference type="Pfam" id="PF13385">
    <property type="entry name" value="Laminin_G_3"/>
    <property type="match status" value="1"/>
</dbReference>
<dbReference type="NCBIfam" id="TIGR02532">
    <property type="entry name" value="IV_pilin_GFxxxE"/>
    <property type="match status" value="1"/>
</dbReference>
<organism evidence="6 7">
    <name type="scientific">Anaerohalosphaera lusitana</name>
    <dbReference type="NCBI Taxonomy" id="1936003"/>
    <lineage>
        <taxon>Bacteria</taxon>
        <taxon>Pseudomonadati</taxon>
        <taxon>Planctomycetota</taxon>
        <taxon>Phycisphaerae</taxon>
        <taxon>Sedimentisphaerales</taxon>
        <taxon>Anaerohalosphaeraceae</taxon>
        <taxon>Anaerohalosphaera</taxon>
    </lineage>
</organism>
<dbReference type="PROSITE" id="PS00409">
    <property type="entry name" value="PROKAR_NTER_METHYL"/>
    <property type="match status" value="1"/>
</dbReference>
<keyword evidence="2" id="KW-1015">Disulfide bond</keyword>
<keyword evidence="4" id="KW-0812">Transmembrane</keyword>
<evidence type="ECO:0000256" key="3">
    <source>
        <dbReference type="SAM" id="MobiDB-lite"/>
    </source>
</evidence>
<dbReference type="InterPro" id="IPR013320">
    <property type="entry name" value="ConA-like_dom_sf"/>
</dbReference>
<dbReference type="InterPro" id="IPR012902">
    <property type="entry name" value="N_methyl_site"/>
</dbReference>
<evidence type="ECO:0000313" key="6">
    <source>
        <dbReference type="EMBL" id="AQT69871.1"/>
    </source>
</evidence>
<reference evidence="7" key="1">
    <citation type="submission" date="2017-02" db="EMBL/GenBank/DDBJ databases">
        <title>Comparative genomics and description of representatives of a novel lineage of planctomycetes thriving in anoxic sediments.</title>
        <authorList>
            <person name="Spring S."/>
            <person name="Bunk B."/>
            <person name="Sproer C."/>
        </authorList>
    </citation>
    <scope>NUCLEOTIDE SEQUENCE [LARGE SCALE GENOMIC DNA]</scope>
    <source>
        <strain evidence="7">ST-NAGAB-D1</strain>
    </source>
</reference>
<protein>
    <submittedName>
        <fullName evidence="6">Tfp pilus assembly protein FimT</fullName>
    </submittedName>
</protein>
<proteinExistence type="predicted"/>
<gene>
    <name evidence="6" type="ORF">STSP2_03071</name>
</gene>
<dbReference type="InterPro" id="IPR045584">
    <property type="entry name" value="Pilin-like"/>
</dbReference>
<keyword evidence="4" id="KW-1133">Transmembrane helix</keyword>
<dbReference type="AlphaFoldDB" id="A0A1U9NPM4"/>
<keyword evidence="4" id="KW-0472">Membrane</keyword>
<dbReference type="SUPFAM" id="SSF54523">
    <property type="entry name" value="Pili subunits"/>
    <property type="match status" value="1"/>
</dbReference>
<evidence type="ECO:0000256" key="1">
    <source>
        <dbReference type="ARBA" id="ARBA00022729"/>
    </source>
</evidence>
<feature type="compositionally biased region" description="Low complexity" evidence="3">
    <location>
        <begin position="407"/>
        <end position="448"/>
    </location>
</feature>
<evidence type="ECO:0000259" key="5">
    <source>
        <dbReference type="SMART" id="SM00560"/>
    </source>
</evidence>
<sequence length="448" mass="49072">MDSMAKIKKQLQTRTGMTLLEMTISISIMAIVMSAVLPQFHNVFSSWESRRNTAELIQNGRVLHEHVNRLLREAVKITEMSSPDSNAGYIEFETSAGEEYRYELAENGYVRYGLNGSMHDLAGPVDSFNIKCYEKSISTTPLTDPDLVRFIKVESRFDNARQNARGRNFKSCISLNADNNPNDSLIHHWSFDDPTGKKLSDSVGSLHGHAGNQVTMGQPSARNDLDSSINLNGDIEKSKVDLRKANDLRKLTKNFTISAWVRPEPMGEKAVIIGPSENLHGWSLSLSDGWLVFTVMPEEEHWADANVPLYQWSHVAMVFDGACNISFYLNGELTASAAADGPAATIGGNKDWTIGQANEQNPFKGNLDDIKIFDTALNPQQVAFVYKLANPVAPNGNNGNGNGSNNGNGNDKSNNGNNNPPEPNENSGSGNNNGNDNNNGKANGKNKK</sequence>
<dbReference type="KEGG" id="alus:STSP2_03071"/>